<evidence type="ECO:0000256" key="7">
    <source>
        <dbReference type="ARBA" id="ARBA00023136"/>
    </source>
</evidence>
<evidence type="ECO:0000313" key="15">
    <source>
        <dbReference type="EMBL" id="GAA4269633.1"/>
    </source>
</evidence>
<keyword evidence="8 15" id="KW-0675">Receptor</keyword>
<dbReference type="Pfam" id="PF07715">
    <property type="entry name" value="Plug"/>
    <property type="match status" value="1"/>
</dbReference>
<evidence type="ECO:0000256" key="1">
    <source>
        <dbReference type="ARBA" id="ARBA00004571"/>
    </source>
</evidence>
<evidence type="ECO:0000256" key="11">
    <source>
        <dbReference type="RuleBase" id="RU003357"/>
    </source>
</evidence>
<name>A0ABP8EBL0_9FLAO</name>
<comment type="similarity">
    <text evidence="10 11">Belongs to the TonB-dependent receptor family.</text>
</comment>
<comment type="caution">
    <text evidence="15">The sequence shown here is derived from an EMBL/GenBank/DDBJ whole genome shotgun (WGS) entry which is preliminary data.</text>
</comment>
<evidence type="ECO:0000256" key="12">
    <source>
        <dbReference type="SAM" id="MobiDB-lite"/>
    </source>
</evidence>
<protein>
    <submittedName>
        <fullName evidence="15">TonB-dependent receptor</fullName>
    </submittedName>
</protein>
<feature type="domain" description="TonB-dependent receptor plug" evidence="14">
    <location>
        <begin position="128"/>
        <end position="219"/>
    </location>
</feature>
<evidence type="ECO:0000256" key="3">
    <source>
        <dbReference type="ARBA" id="ARBA00022452"/>
    </source>
</evidence>
<evidence type="ECO:0000313" key="16">
    <source>
        <dbReference type="Proteomes" id="UP001500027"/>
    </source>
</evidence>
<evidence type="ECO:0000256" key="9">
    <source>
        <dbReference type="ARBA" id="ARBA00023237"/>
    </source>
</evidence>
<feature type="region of interest" description="Disordered" evidence="12">
    <location>
        <begin position="371"/>
        <end position="402"/>
    </location>
</feature>
<keyword evidence="4 10" id="KW-0812">Transmembrane</keyword>
<keyword evidence="3 10" id="KW-1134">Transmembrane beta strand</keyword>
<organism evidence="15 16">
    <name type="scientific">Hyunsoonleella aestuarii</name>
    <dbReference type="NCBI Taxonomy" id="912802"/>
    <lineage>
        <taxon>Bacteria</taxon>
        <taxon>Pseudomonadati</taxon>
        <taxon>Bacteroidota</taxon>
        <taxon>Flavobacteriia</taxon>
        <taxon>Flavobacteriales</taxon>
        <taxon>Flavobacteriaceae</taxon>
    </lineage>
</organism>
<dbReference type="InterPro" id="IPR037066">
    <property type="entry name" value="Plug_dom_sf"/>
</dbReference>
<evidence type="ECO:0000256" key="6">
    <source>
        <dbReference type="ARBA" id="ARBA00023077"/>
    </source>
</evidence>
<dbReference type="PANTHER" id="PTHR30069:SF29">
    <property type="entry name" value="HEMOGLOBIN AND HEMOGLOBIN-HAPTOGLOBIN-BINDING PROTEIN 1-RELATED"/>
    <property type="match status" value="1"/>
</dbReference>
<keyword evidence="5" id="KW-0732">Signal</keyword>
<keyword evidence="9 10" id="KW-0998">Cell outer membrane</keyword>
<dbReference type="Pfam" id="PF00593">
    <property type="entry name" value="TonB_dep_Rec_b-barrel"/>
    <property type="match status" value="1"/>
</dbReference>
<dbReference type="InterPro" id="IPR008969">
    <property type="entry name" value="CarboxyPept-like_regulatory"/>
</dbReference>
<dbReference type="InterPro" id="IPR039426">
    <property type="entry name" value="TonB-dep_rcpt-like"/>
</dbReference>
<dbReference type="PROSITE" id="PS52016">
    <property type="entry name" value="TONB_DEPENDENT_REC_3"/>
    <property type="match status" value="1"/>
</dbReference>
<evidence type="ECO:0000259" key="13">
    <source>
        <dbReference type="Pfam" id="PF00593"/>
    </source>
</evidence>
<accession>A0ABP8EBL0</accession>
<dbReference type="InterPro" id="IPR000531">
    <property type="entry name" value="Beta-barrel_TonB"/>
</dbReference>
<dbReference type="InterPro" id="IPR036942">
    <property type="entry name" value="Beta-barrel_TonB_sf"/>
</dbReference>
<dbReference type="Gene3D" id="2.60.40.1120">
    <property type="entry name" value="Carboxypeptidase-like, regulatory domain"/>
    <property type="match status" value="1"/>
</dbReference>
<evidence type="ECO:0000256" key="10">
    <source>
        <dbReference type="PROSITE-ProRule" id="PRU01360"/>
    </source>
</evidence>
<sequence>MKSLINVLLLLAVLPLFSQNFLQGEIKNKETNQPIFGAHVYFPELELGGATDELGTFNFSGLPEGNYKMIVSVLGFETKSLSFQIPYSDAISIELSPSAIEIEGVIISTPFHKLQSENVMKVEQESIANLNSQGAINLADGITNFAGVESVTTGLGIGKPVIRGLSSNRVLVYTQGVRLENQQYGDEHGLGLSSNGLESVEVIKGPASLLYGSDALGGVLYLNPEKFANKNTATADASFNYFTNTKGYNSNIGVQKSTENFKFLFRGSTSEHSDYNTDSYRVTNTRFREQDIKVGLGYQITNFKTELRYNLNLSKLGIPEELGEQSTNKAPLLPYQDITNHILSSKSTVFFKDSKLDINIGLIYNDRKEFEDHHHHDEEDHDDDDDDDMHDEDEEHDEEHDDDEVLEAALHMKLKTLNYDVKYHLPELGKFETILGVQGMTQSNTNYGEEQLIPDAVTNDIGILATSHIHFENADIQLGARFDNRSIDIASGLNRSFNSFNGALGVKTNLGNNIIARVNLASGFRGPNLAELASDGSHEGTNRYEIGNADLKSEQNFQTDVALEYKNEHIEIFANGFYNIINNYIYLSPNGEFIDEDPVFLYLQDDAKLYGGEFGFHLHPHPLDWLHLESSFETVTGKQDNHDYLPLIPANSLTNTLRAEFNTNWFKKGYAFVRLRSTFNQDNVSAFETPTDSFNLLSIGFGGSISLFKNELNMYVSATNLTNETYINHLSRLKPDGIFNMGRNISIGITYNL</sequence>
<dbReference type="SUPFAM" id="SSF49464">
    <property type="entry name" value="Carboxypeptidase regulatory domain-like"/>
    <property type="match status" value="1"/>
</dbReference>
<keyword evidence="7 10" id="KW-0472">Membrane</keyword>
<comment type="subcellular location">
    <subcellularLocation>
        <location evidence="1 10">Cell outer membrane</location>
        <topology evidence="1 10">Multi-pass membrane protein</topology>
    </subcellularLocation>
</comment>
<dbReference type="Gene3D" id="2.170.130.10">
    <property type="entry name" value="TonB-dependent receptor, plug domain"/>
    <property type="match status" value="1"/>
</dbReference>
<dbReference type="Proteomes" id="UP001500027">
    <property type="component" value="Unassembled WGS sequence"/>
</dbReference>
<evidence type="ECO:0000256" key="8">
    <source>
        <dbReference type="ARBA" id="ARBA00023170"/>
    </source>
</evidence>
<evidence type="ECO:0000256" key="5">
    <source>
        <dbReference type="ARBA" id="ARBA00022729"/>
    </source>
</evidence>
<dbReference type="EMBL" id="BAABAV010000001">
    <property type="protein sequence ID" value="GAA4269633.1"/>
    <property type="molecule type" value="Genomic_DNA"/>
</dbReference>
<dbReference type="RefSeq" id="WP_139000470.1">
    <property type="nucleotide sequence ID" value="NZ_BAABAV010000001.1"/>
</dbReference>
<dbReference type="PANTHER" id="PTHR30069">
    <property type="entry name" value="TONB-DEPENDENT OUTER MEMBRANE RECEPTOR"/>
    <property type="match status" value="1"/>
</dbReference>
<dbReference type="InterPro" id="IPR012910">
    <property type="entry name" value="Plug_dom"/>
</dbReference>
<evidence type="ECO:0000256" key="4">
    <source>
        <dbReference type="ARBA" id="ARBA00022692"/>
    </source>
</evidence>
<keyword evidence="2 10" id="KW-0813">Transport</keyword>
<dbReference type="Gene3D" id="2.40.170.20">
    <property type="entry name" value="TonB-dependent receptor, beta-barrel domain"/>
    <property type="match status" value="1"/>
</dbReference>
<evidence type="ECO:0000256" key="2">
    <source>
        <dbReference type="ARBA" id="ARBA00022448"/>
    </source>
</evidence>
<reference evidence="16" key="1">
    <citation type="journal article" date="2019" name="Int. J. Syst. Evol. Microbiol.">
        <title>The Global Catalogue of Microorganisms (GCM) 10K type strain sequencing project: providing services to taxonomists for standard genome sequencing and annotation.</title>
        <authorList>
            <consortium name="The Broad Institute Genomics Platform"/>
            <consortium name="The Broad Institute Genome Sequencing Center for Infectious Disease"/>
            <person name="Wu L."/>
            <person name="Ma J."/>
        </authorList>
    </citation>
    <scope>NUCLEOTIDE SEQUENCE [LARGE SCALE GENOMIC DNA]</scope>
    <source>
        <strain evidence="16">JCM 17452</strain>
    </source>
</reference>
<evidence type="ECO:0000259" key="14">
    <source>
        <dbReference type="Pfam" id="PF07715"/>
    </source>
</evidence>
<feature type="domain" description="TonB-dependent receptor-like beta-barrel" evidence="13">
    <location>
        <begin position="232"/>
        <end position="721"/>
    </location>
</feature>
<dbReference type="SUPFAM" id="SSF56935">
    <property type="entry name" value="Porins"/>
    <property type="match status" value="1"/>
</dbReference>
<gene>
    <name evidence="15" type="ORF">GCM10022257_17340</name>
</gene>
<dbReference type="Pfam" id="PF13715">
    <property type="entry name" value="CarbopepD_reg_2"/>
    <property type="match status" value="1"/>
</dbReference>
<feature type="compositionally biased region" description="Acidic residues" evidence="12">
    <location>
        <begin position="379"/>
        <end position="402"/>
    </location>
</feature>
<proteinExistence type="inferred from homology"/>
<keyword evidence="6 11" id="KW-0798">TonB box</keyword>
<keyword evidence="16" id="KW-1185">Reference proteome</keyword>